<protein>
    <submittedName>
        <fullName evidence="3">Chondroitin proteoglycan 4 domain-containing protein</fullName>
    </submittedName>
</protein>
<organism evidence="2 3">
    <name type="scientific">Syphacia muris</name>
    <dbReference type="NCBI Taxonomy" id="451379"/>
    <lineage>
        <taxon>Eukaryota</taxon>
        <taxon>Metazoa</taxon>
        <taxon>Ecdysozoa</taxon>
        <taxon>Nematoda</taxon>
        <taxon>Chromadorea</taxon>
        <taxon>Rhabditida</taxon>
        <taxon>Spirurina</taxon>
        <taxon>Oxyuridomorpha</taxon>
        <taxon>Oxyuroidea</taxon>
        <taxon>Oxyuridae</taxon>
        <taxon>Syphacia</taxon>
    </lineage>
</organism>
<proteinExistence type="predicted"/>
<dbReference type="Proteomes" id="UP000046393">
    <property type="component" value="Unplaced"/>
</dbReference>
<dbReference type="PANTHER" id="PTHR34401">
    <property type="entry name" value="PROTEIN CBG12388-RELATED"/>
    <property type="match status" value="1"/>
</dbReference>
<dbReference type="STRING" id="451379.A0A0N5B088"/>
<accession>A0A0N5B088</accession>
<feature type="chain" id="PRO_5013243804" evidence="1">
    <location>
        <begin position="16"/>
        <end position="208"/>
    </location>
</feature>
<evidence type="ECO:0000313" key="2">
    <source>
        <dbReference type="Proteomes" id="UP000046393"/>
    </source>
</evidence>
<keyword evidence="2" id="KW-1185">Reference proteome</keyword>
<dbReference type="WBParaSite" id="SMUV_0001068501-mRNA-1">
    <property type="protein sequence ID" value="SMUV_0001068501-mRNA-1"/>
    <property type="gene ID" value="SMUV_0001068501"/>
</dbReference>
<name>A0A0N5B088_9BILA</name>
<evidence type="ECO:0000313" key="3">
    <source>
        <dbReference type="WBParaSite" id="SMUV_0001068501-mRNA-1"/>
    </source>
</evidence>
<dbReference type="PANTHER" id="PTHR34401:SF3">
    <property type="entry name" value="DB DOMAIN-CONTAINING PROTEIN"/>
    <property type="match status" value="1"/>
</dbReference>
<reference evidence="3" key="1">
    <citation type="submission" date="2017-02" db="UniProtKB">
        <authorList>
            <consortium name="WormBaseParasite"/>
        </authorList>
    </citation>
    <scope>IDENTIFICATION</scope>
</reference>
<keyword evidence="1" id="KW-0732">Signal</keyword>
<feature type="signal peptide" evidence="1">
    <location>
        <begin position="1"/>
        <end position="15"/>
    </location>
</feature>
<evidence type="ECO:0000256" key="1">
    <source>
        <dbReference type="SAM" id="SignalP"/>
    </source>
</evidence>
<sequence>MYSLLVLLLFHCIYAVECLTSSVKIKQCICDEIMPCKEGYLESVIPCADKCRVSEDYALTLSADYPSLRDCFLSYQESIKETIECTLNHLQDACTEIPGTFVEKRYSGTLKTAILSEIHSLASNAGVEGELKSILVVGKRFMHCLRMCIDNKTGHCIQKAKCGLKLPSDTSLVALAKNCALQSGINTVALQKICQCAVSAGIFMTTGA</sequence>
<dbReference type="AlphaFoldDB" id="A0A0N5B088"/>